<reference evidence="6" key="1">
    <citation type="journal article" date="2014" name="Int. J. Syst. Evol. Microbiol.">
        <title>Complete genome sequence of Corynebacterium casei LMG S-19264T (=DSM 44701T), isolated from a smear-ripened cheese.</title>
        <authorList>
            <consortium name="US DOE Joint Genome Institute (JGI-PGF)"/>
            <person name="Walter F."/>
            <person name="Albersmeier A."/>
            <person name="Kalinowski J."/>
            <person name="Ruckert C."/>
        </authorList>
    </citation>
    <scope>NUCLEOTIDE SEQUENCE</scope>
    <source>
        <strain evidence="6">KCTC 12711</strain>
    </source>
</reference>
<feature type="domain" description="HTH araC/xylS-type" evidence="5">
    <location>
        <begin position="240"/>
        <end position="333"/>
    </location>
</feature>
<dbReference type="SMART" id="SM00342">
    <property type="entry name" value="HTH_ARAC"/>
    <property type="match status" value="1"/>
</dbReference>
<protein>
    <recommendedName>
        <fullName evidence="5">HTH araC/xylS-type domain-containing protein</fullName>
    </recommendedName>
</protein>
<dbReference type="InterPro" id="IPR018062">
    <property type="entry name" value="HTH_AraC-typ_CS"/>
</dbReference>
<evidence type="ECO:0000259" key="5">
    <source>
        <dbReference type="PROSITE" id="PS01124"/>
    </source>
</evidence>
<dbReference type="Gene3D" id="1.10.10.60">
    <property type="entry name" value="Homeodomain-like"/>
    <property type="match status" value="2"/>
</dbReference>
<dbReference type="AlphaFoldDB" id="A0A918RI42"/>
<keyword evidence="4" id="KW-1133">Transmembrane helix</keyword>
<keyword evidence="4" id="KW-0812">Transmembrane</keyword>
<evidence type="ECO:0000256" key="4">
    <source>
        <dbReference type="SAM" id="Phobius"/>
    </source>
</evidence>
<dbReference type="GO" id="GO:0003700">
    <property type="term" value="F:DNA-binding transcription factor activity"/>
    <property type="evidence" value="ECO:0007669"/>
    <property type="project" value="InterPro"/>
</dbReference>
<dbReference type="PANTHER" id="PTHR43280:SF29">
    <property type="entry name" value="ARAC-FAMILY TRANSCRIPTIONAL REGULATOR"/>
    <property type="match status" value="1"/>
</dbReference>
<keyword evidence="7" id="KW-1185">Reference proteome</keyword>
<evidence type="ECO:0000313" key="7">
    <source>
        <dbReference type="Proteomes" id="UP000614811"/>
    </source>
</evidence>
<evidence type="ECO:0000313" key="6">
    <source>
        <dbReference type="EMBL" id="GGZ97183.1"/>
    </source>
</evidence>
<sequence>MINHLTILLIGFSVFTLAILLVAYWFFLPDMRKSLPGKLACSALILCLILLQLAHYHHIALNTDLLDYRAYGCLLMLAPPAFYFFTRVVILPDPDYPWWHLVHLIPLGLSFFVPLEHLPLFAFSIGSLYVGWSVVKVLQLRKQHARFKFELFFFTLFALLAVMALTLGLVLPVLPHATYYLLYTNAISIAVLLIAAALIFFPQLLGDIRELTEAAYSNSKLANIDIALKRDAIEHAMRAEHLYENEELNLSTLAEVIDLTPHQLSELINTEYGMGFSKFVREHRVRAAKTLLTTDSTSSILAISMMTGFRTQSSFYSAFKELTGMSPGAYRKHYSTQR</sequence>
<dbReference type="InterPro" id="IPR018060">
    <property type="entry name" value="HTH_AraC"/>
</dbReference>
<organism evidence="6 7">
    <name type="scientific">Arenicella chitinivorans</name>
    <dbReference type="NCBI Taxonomy" id="1329800"/>
    <lineage>
        <taxon>Bacteria</taxon>
        <taxon>Pseudomonadati</taxon>
        <taxon>Pseudomonadota</taxon>
        <taxon>Gammaproteobacteria</taxon>
        <taxon>Arenicellales</taxon>
        <taxon>Arenicellaceae</taxon>
        <taxon>Arenicella</taxon>
    </lineage>
</organism>
<keyword evidence="2" id="KW-0238">DNA-binding</keyword>
<feature type="transmembrane region" description="Helical" evidence="4">
    <location>
        <begin position="6"/>
        <end position="27"/>
    </location>
</feature>
<evidence type="ECO:0000256" key="3">
    <source>
        <dbReference type="ARBA" id="ARBA00023163"/>
    </source>
</evidence>
<evidence type="ECO:0000256" key="2">
    <source>
        <dbReference type="ARBA" id="ARBA00023125"/>
    </source>
</evidence>
<dbReference type="PROSITE" id="PS00041">
    <property type="entry name" value="HTH_ARAC_FAMILY_1"/>
    <property type="match status" value="1"/>
</dbReference>
<dbReference type="EMBL" id="BMXA01000001">
    <property type="protein sequence ID" value="GGZ97183.1"/>
    <property type="molecule type" value="Genomic_DNA"/>
</dbReference>
<comment type="caution">
    <text evidence="6">The sequence shown here is derived from an EMBL/GenBank/DDBJ whole genome shotgun (WGS) entry which is preliminary data.</text>
</comment>
<feature type="transmembrane region" description="Helical" evidence="4">
    <location>
        <begin position="121"/>
        <end position="139"/>
    </location>
</feature>
<feature type="transmembrane region" description="Helical" evidence="4">
    <location>
        <begin position="151"/>
        <end position="174"/>
    </location>
</feature>
<dbReference type="PANTHER" id="PTHR43280">
    <property type="entry name" value="ARAC-FAMILY TRANSCRIPTIONAL REGULATOR"/>
    <property type="match status" value="1"/>
</dbReference>
<dbReference type="Proteomes" id="UP000614811">
    <property type="component" value="Unassembled WGS sequence"/>
</dbReference>
<keyword evidence="3" id="KW-0804">Transcription</keyword>
<dbReference type="SUPFAM" id="SSF46689">
    <property type="entry name" value="Homeodomain-like"/>
    <property type="match status" value="1"/>
</dbReference>
<keyword evidence="4" id="KW-0472">Membrane</keyword>
<evidence type="ECO:0000256" key="1">
    <source>
        <dbReference type="ARBA" id="ARBA00023015"/>
    </source>
</evidence>
<dbReference type="PROSITE" id="PS01124">
    <property type="entry name" value="HTH_ARAC_FAMILY_2"/>
    <property type="match status" value="1"/>
</dbReference>
<accession>A0A918RI42</accession>
<reference evidence="6" key="2">
    <citation type="submission" date="2020-09" db="EMBL/GenBank/DDBJ databases">
        <authorList>
            <person name="Sun Q."/>
            <person name="Kim S."/>
        </authorList>
    </citation>
    <scope>NUCLEOTIDE SEQUENCE</scope>
    <source>
        <strain evidence="6">KCTC 12711</strain>
    </source>
</reference>
<dbReference type="InterPro" id="IPR009057">
    <property type="entry name" value="Homeodomain-like_sf"/>
</dbReference>
<gene>
    <name evidence="6" type="ORF">GCM10008090_01830</name>
</gene>
<dbReference type="GO" id="GO:0043565">
    <property type="term" value="F:sequence-specific DNA binding"/>
    <property type="evidence" value="ECO:0007669"/>
    <property type="project" value="InterPro"/>
</dbReference>
<proteinExistence type="predicted"/>
<dbReference type="Pfam" id="PF12833">
    <property type="entry name" value="HTH_18"/>
    <property type="match status" value="1"/>
</dbReference>
<feature type="transmembrane region" description="Helical" evidence="4">
    <location>
        <begin position="68"/>
        <end position="86"/>
    </location>
</feature>
<keyword evidence="1" id="KW-0805">Transcription regulation</keyword>
<feature type="transmembrane region" description="Helical" evidence="4">
    <location>
        <begin position="180"/>
        <end position="201"/>
    </location>
</feature>
<dbReference type="RefSeq" id="WP_189398128.1">
    <property type="nucleotide sequence ID" value="NZ_BMXA01000001.1"/>
</dbReference>
<name>A0A918RI42_9GAMM</name>
<feature type="transmembrane region" description="Helical" evidence="4">
    <location>
        <begin position="39"/>
        <end position="56"/>
    </location>
</feature>